<dbReference type="Gene3D" id="3.20.20.80">
    <property type="entry name" value="Glycosidases"/>
    <property type="match status" value="1"/>
</dbReference>
<feature type="domain" description="Glycosyl hydrolase family 31 C-terminal" evidence="7">
    <location>
        <begin position="738"/>
        <end position="822"/>
    </location>
</feature>
<dbReference type="Proteomes" id="UP001318040">
    <property type="component" value="Chromosome 9"/>
</dbReference>
<dbReference type="SUPFAM" id="SSF51445">
    <property type="entry name" value="(Trans)glycosidases"/>
    <property type="match status" value="1"/>
</dbReference>
<evidence type="ECO:0000256" key="5">
    <source>
        <dbReference type="SAM" id="Phobius"/>
    </source>
</evidence>
<dbReference type="InterPro" id="IPR048395">
    <property type="entry name" value="Glyco_hydro_31_C"/>
</dbReference>
<feature type="domain" description="Glycoside hydrolase family 31 TIM barrel" evidence="6">
    <location>
        <begin position="422"/>
        <end position="696"/>
    </location>
</feature>
<comment type="similarity">
    <text evidence="1 4">Belongs to the glycosyl hydrolase 31 family.</text>
</comment>
<dbReference type="InterPro" id="IPR013780">
    <property type="entry name" value="Glyco_hydro_b"/>
</dbReference>
<evidence type="ECO:0000256" key="2">
    <source>
        <dbReference type="ARBA" id="ARBA00022801"/>
    </source>
</evidence>
<dbReference type="AlphaFoldDB" id="A0AAJ7SWG0"/>
<dbReference type="GO" id="GO:0004553">
    <property type="term" value="F:hydrolase activity, hydrolyzing O-glycosyl compounds"/>
    <property type="evidence" value="ECO:0007669"/>
    <property type="project" value="InterPro"/>
</dbReference>
<dbReference type="Pfam" id="PF01055">
    <property type="entry name" value="Glyco_hydro_31_2nd"/>
    <property type="match status" value="1"/>
</dbReference>
<evidence type="ECO:0000256" key="1">
    <source>
        <dbReference type="ARBA" id="ARBA00007806"/>
    </source>
</evidence>
<dbReference type="Gene3D" id="2.60.40.1180">
    <property type="entry name" value="Golgi alpha-mannosidase II"/>
    <property type="match status" value="1"/>
</dbReference>
<protein>
    <submittedName>
        <fullName evidence="9">Myogenesis-regulating glycosidase-like</fullName>
    </submittedName>
</protein>
<dbReference type="KEGG" id="pmrn:116940754"/>
<feature type="transmembrane region" description="Helical" evidence="5">
    <location>
        <begin position="32"/>
        <end position="56"/>
    </location>
</feature>
<dbReference type="PANTHER" id="PTHR43053">
    <property type="entry name" value="GLYCOSIDASE FAMILY 31"/>
    <property type="match status" value="1"/>
</dbReference>
<evidence type="ECO:0000256" key="4">
    <source>
        <dbReference type="RuleBase" id="RU361185"/>
    </source>
</evidence>
<evidence type="ECO:0000313" key="9">
    <source>
        <dbReference type="RefSeq" id="XP_032806830.1"/>
    </source>
</evidence>
<dbReference type="Pfam" id="PF21365">
    <property type="entry name" value="Glyco_hydro_31_3rd"/>
    <property type="match status" value="1"/>
</dbReference>
<name>A0AAJ7SWG0_PETMA</name>
<dbReference type="SUPFAM" id="SSF51011">
    <property type="entry name" value="Glycosyl hydrolase domain"/>
    <property type="match status" value="1"/>
</dbReference>
<dbReference type="PANTHER" id="PTHR43053:SF4">
    <property type="entry name" value="MYOGENESIS-REGULATING GLYCOSIDASE"/>
    <property type="match status" value="1"/>
</dbReference>
<proteinExistence type="inferred from homology"/>
<reference evidence="9" key="1">
    <citation type="submission" date="2025-08" db="UniProtKB">
        <authorList>
            <consortium name="RefSeq"/>
        </authorList>
    </citation>
    <scope>IDENTIFICATION</scope>
    <source>
        <tissue evidence="9">Sperm</tissue>
    </source>
</reference>
<keyword evidence="2 4" id="KW-0378">Hydrolase</keyword>
<accession>A0AAJ7SWG0</accession>
<sequence length="823" mass="91425">MFGSHLFGTADFSREMVSPLKMNMGAKKSSSAMNVLAVIMNVTVVVVIAVLLWYFIAFDPSAKKETADENVQLVNTAELELKANGSFLLRNIEGNVVLSGSLGVPRGAAWDQVLPTACSEAPGAGTVACWEWIGPQAKARGICLLRGRRLQKKTPAGIFACTSSDAFCSVVACSTVRITPTTVLFLFCADAPRIYLANLLGNLLHRTFRVTNTLIDITGPYVTQVASSHLIYIHRCVVLQVKLGISVNHSTTSNISCHEFHWETTSEDFEPLDCFSMANAHWYGAAEMYSQRWPINSWNKTMSFYLSGDMFSDEQQYGSLLERYWLSSAGAALWGDATSPLHASINGNGDGRICLKGSYRNAPYPYPAAGAWDAGGVPPPSLRYATCSGPDIVSTHAHVVSERLGRPTDVPDERMIRRPVWSTWARYKVGINQSSVLGYAREILANNFGNSQLEIDDGYETHYGDFTFDPVKFPDAAGMVRELKAMGFRVTTWVTPFINTDSPSFKEGADRGYFIKAEKNHVPGLLRWWNGIGATVDMTNALARSWYVAKLEHVRTTYGIDSFKFDAGEINYLPPRFVTRAPMVNPGIYTKLYAETAARFGGQVELRAGWQGQRLPVFYRMMDKDSNWGYSKGLLTLVPTALTFSVLGYPFILPDMIGGNAYEGGFHGTDFRPEEELYIRWLEVTAFMPVMQFSISPWQYAGNSTHDVVGISRHYAALHETIVSDHIVHFAHEAVRTGSPVIRPIWWLEPRGHEALTSDDEFLIGDRVLVAPVVRKGALKRDVYVPGPALTWRDEMTGERVAGGGWLLDYPVPIDKIPWFTRV</sequence>
<evidence type="ECO:0000313" key="8">
    <source>
        <dbReference type="Proteomes" id="UP001318040"/>
    </source>
</evidence>
<gene>
    <name evidence="9" type="primary">LOC116940754</name>
</gene>
<keyword evidence="3 4" id="KW-0326">Glycosidase</keyword>
<organism evidence="8 9">
    <name type="scientific">Petromyzon marinus</name>
    <name type="common">Sea lamprey</name>
    <dbReference type="NCBI Taxonomy" id="7757"/>
    <lineage>
        <taxon>Eukaryota</taxon>
        <taxon>Metazoa</taxon>
        <taxon>Chordata</taxon>
        <taxon>Craniata</taxon>
        <taxon>Vertebrata</taxon>
        <taxon>Cyclostomata</taxon>
        <taxon>Hyperoartia</taxon>
        <taxon>Petromyzontiformes</taxon>
        <taxon>Petromyzontidae</taxon>
        <taxon>Petromyzon</taxon>
    </lineage>
</organism>
<evidence type="ECO:0000256" key="3">
    <source>
        <dbReference type="ARBA" id="ARBA00023295"/>
    </source>
</evidence>
<dbReference type="GO" id="GO:0005975">
    <property type="term" value="P:carbohydrate metabolic process"/>
    <property type="evidence" value="ECO:0007669"/>
    <property type="project" value="InterPro"/>
</dbReference>
<evidence type="ECO:0000259" key="6">
    <source>
        <dbReference type="Pfam" id="PF01055"/>
    </source>
</evidence>
<dbReference type="InterPro" id="IPR000322">
    <property type="entry name" value="Glyco_hydro_31_TIM"/>
</dbReference>
<keyword evidence="5" id="KW-0472">Membrane</keyword>
<dbReference type="InterPro" id="IPR017853">
    <property type="entry name" value="GH"/>
</dbReference>
<dbReference type="RefSeq" id="XP_032806830.1">
    <property type="nucleotide sequence ID" value="XM_032950939.1"/>
</dbReference>
<dbReference type="CDD" id="cd06592">
    <property type="entry name" value="GH31_NET37"/>
    <property type="match status" value="1"/>
</dbReference>
<dbReference type="InterPro" id="IPR050985">
    <property type="entry name" value="Alpha-glycosidase_related"/>
</dbReference>
<evidence type="ECO:0000259" key="7">
    <source>
        <dbReference type="Pfam" id="PF21365"/>
    </source>
</evidence>
<keyword evidence="5" id="KW-1133">Transmembrane helix</keyword>
<keyword evidence="8" id="KW-1185">Reference proteome</keyword>
<keyword evidence="5" id="KW-0812">Transmembrane</keyword>